<sequence>MALEFNENNFKEEVLNSDKPVLVDFWAVWCGPCKLLGPTIDELHKELEGKVKVGKVNVDENQNLAAQFGVMSIPTVIIMKGGKVVEQFIGMQPKGVYIDALNKHM</sequence>
<dbReference type="SUPFAM" id="SSF52833">
    <property type="entry name" value="Thioredoxin-like"/>
    <property type="match status" value="1"/>
</dbReference>
<dbReference type="PANTHER" id="PTHR45663:SF11">
    <property type="entry name" value="GEO12009P1"/>
    <property type="match status" value="1"/>
</dbReference>
<dbReference type="AlphaFoldDB" id="V2Q9H9"/>
<reference evidence="8" key="2">
    <citation type="submission" date="2022-05" db="EMBL/GenBank/DDBJ databases">
        <authorList>
            <person name="Proctor A.L."/>
            <person name="Phillips G.J."/>
            <person name="Wannemuehler M.J."/>
        </authorList>
    </citation>
    <scope>NUCLEOTIDE SEQUENCE</scope>
    <source>
        <strain evidence="8">ASF457</strain>
    </source>
</reference>
<proteinExistence type="inferred from homology"/>
<dbReference type="eggNOG" id="COG3118">
    <property type="taxonomic scope" value="Bacteria"/>
</dbReference>
<dbReference type="EMBL" id="CP097562">
    <property type="protein sequence ID" value="USF23303.1"/>
    <property type="molecule type" value="Genomic_DNA"/>
</dbReference>
<evidence type="ECO:0000256" key="3">
    <source>
        <dbReference type="ARBA" id="ARBA00022982"/>
    </source>
</evidence>
<dbReference type="GO" id="GO:0005737">
    <property type="term" value="C:cytoplasm"/>
    <property type="evidence" value="ECO:0007669"/>
    <property type="project" value="TreeGrafter"/>
</dbReference>
<evidence type="ECO:0000256" key="6">
    <source>
        <dbReference type="NCBIfam" id="TIGR01068"/>
    </source>
</evidence>
<dbReference type="PROSITE" id="PS51352">
    <property type="entry name" value="THIOREDOXIN_2"/>
    <property type="match status" value="1"/>
</dbReference>
<evidence type="ECO:0000256" key="7">
    <source>
        <dbReference type="PIRNR" id="PIRNR000077"/>
    </source>
</evidence>
<evidence type="ECO:0000256" key="4">
    <source>
        <dbReference type="ARBA" id="ARBA00023157"/>
    </source>
</evidence>
<evidence type="ECO:0000256" key="1">
    <source>
        <dbReference type="ARBA" id="ARBA00008987"/>
    </source>
</evidence>
<evidence type="ECO:0000256" key="5">
    <source>
        <dbReference type="ARBA" id="ARBA00023284"/>
    </source>
</evidence>
<organism evidence="8 9">
    <name type="scientific">Mucispirillum schaedleri ASF457</name>
    <dbReference type="NCBI Taxonomy" id="1379858"/>
    <lineage>
        <taxon>Bacteria</taxon>
        <taxon>Pseudomonadati</taxon>
        <taxon>Deferribacterota</taxon>
        <taxon>Deferribacteres</taxon>
        <taxon>Deferribacterales</taxon>
        <taxon>Mucispirillaceae</taxon>
        <taxon>Mucispirillum</taxon>
    </lineage>
</organism>
<dbReference type="InterPro" id="IPR013766">
    <property type="entry name" value="Thioredoxin_domain"/>
</dbReference>
<dbReference type="GO" id="GO:0015035">
    <property type="term" value="F:protein-disulfide reductase activity"/>
    <property type="evidence" value="ECO:0007669"/>
    <property type="project" value="UniProtKB-UniRule"/>
</dbReference>
<dbReference type="InterPro" id="IPR017937">
    <property type="entry name" value="Thioredoxin_CS"/>
</dbReference>
<dbReference type="InterPro" id="IPR005746">
    <property type="entry name" value="Thioredoxin"/>
</dbReference>
<dbReference type="PRINTS" id="PR00421">
    <property type="entry name" value="THIOREDOXIN"/>
</dbReference>
<accession>V2Q9H9</accession>
<dbReference type="Proteomes" id="UP000017429">
    <property type="component" value="Chromosome"/>
</dbReference>
<reference evidence="8" key="1">
    <citation type="journal article" date="2014" name="Genome Announc.">
        <title>Draft genome sequences of the altered schaedler flora, a defined bacterial community from gnotobiotic mice.</title>
        <authorList>
            <person name="Wannemuehler M.J."/>
            <person name="Overstreet A.M."/>
            <person name="Ward D.V."/>
            <person name="Phillips G.J."/>
        </authorList>
    </citation>
    <scope>NUCLEOTIDE SEQUENCE</scope>
    <source>
        <strain evidence="8">ASF457</strain>
    </source>
</reference>
<keyword evidence="5" id="KW-0676">Redox-active center</keyword>
<dbReference type="Pfam" id="PF00085">
    <property type="entry name" value="Thioredoxin"/>
    <property type="match status" value="1"/>
</dbReference>
<dbReference type="KEGG" id="msch:N508_000360"/>
<dbReference type="PROSITE" id="PS00194">
    <property type="entry name" value="THIOREDOXIN_1"/>
    <property type="match status" value="1"/>
</dbReference>
<dbReference type="RefSeq" id="WP_023276371.1">
    <property type="nucleotide sequence ID" value="NZ_CP097562.1"/>
</dbReference>
<evidence type="ECO:0000313" key="9">
    <source>
        <dbReference type="Proteomes" id="UP000017429"/>
    </source>
</evidence>
<comment type="similarity">
    <text evidence="1 7">Belongs to the thioredoxin family.</text>
</comment>
<keyword evidence="3" id="KW-0249">Electron transport</keyword>
<evidence type="ECO:0000313" key="8">
    <source>
        <dbReference type="EMBL" id="USF23303.1"/>
    </source>
</evidence>
<dbReference type="FunFam" id="3.40.30.10:FF:000001">
    <property type="entry name" value="Thioredoxin"/>
    <property type="match status" value="1"/>
</dbReference>
<dbReference type="InterPro" id="IPR036249">
    <property type="entry name" value="Thioredoxin-like_sf"/>
</dbReference>
<dbReference type="PIRSF" id="PIRSF000077">
    <property type="entry name" value="Thioredoxin"/>
    <property type="match status" value="1"/>
</dbReference>
<gene>
    <name evidence="8" type="primary">trxA</name>
    <name evidence="8" type="ORF">N508_000360</name>
</gene>
<keyword evidence="9" id="KW-1185">Reference proteome</keyword>
<evidence type="ECO:0000256" key="2">
    <source>
        <dbReference type="ARBA" id="ARBA00022448"/>
    </source>
</evidence>
<dbReference type="Gene3D" id="3.40.30.10">
    <property type="entry name" value="Glutaredoxin"/>
    <property type="match status" value="1"/>
</dbReference>
<name>V2Q9H9_9BACT</name>
<dbReference type="OrthoDB" id="9790390at2"/>
<protein>
    <recommendedName>
        <fullName evidence="6 7">Thioredoxin</fullName>
    </recommendedName>
</protein>
<dbReference type="PANTHER" id="PTHR45663">
    <property type="entry name" value="GEO12009P1"/>
    <property type="match status" value="1"/>
</dbReference>
<keyword evidence="4" id="KW-1015">Disulfide bond</keyword>
<dbReference type="CDD" id="cd02947">
    <property type="entry name" value="TRX_family"/>
    <property type="match status" value="1"/>
</dbReference>
<keyword evidence="2" id="KW-0813">Transport</keyword>
<reference evidence="8" key="3">
    <citation type="submission" date="2022-06" db="EMBL/GenBank/DDBJ databases">
        <title>Resources to Facilitate Use of the Altered Schaedler Flora (ASF) Mouse Model to Study Microbiome Function.</title>
        <authorList>
            <person name="Proctor A."/>
            <person name="Parvinroo S."/>
            <person name="Richie T."/>
            <person name="Jia X."/>
            <person name="Lee S.T.M."/>
            <person name="Karp P.D."/>
            <person name="Paley S."/>
            <person name="Kostic A.D."/>
            <person name="Pierre J.F."/>
            <person name="Wannemuehler M.J."/>
            <person name="Phillips G.J."/>
        </authorList>
    </citation>
    <scope>NUCLEOTIDE SEQUENCE</scope>
    <source>
        <strain evidence="8">ASF457</strain>
    </source>
</reference>
<dbReference type="NCBIfam" id="TIGR01068">
    <property type="entry name" value="thioredoxin"/>
    <property type="match status" value="1"/>
</dbReference>